<feature type="compositionally biased region" description="Polar residues" evidence="1">
    <location>
        <begin position="100"/>
        <end position="120"/>
    </location>
</feature>
<gene>
    <name evidence="2" type="ORF">Bhyg_13197</name>
</gene>
<feature type="compositionally biased region" description="Basic and acidic residues" evidence="1">
    <location>
        <begin position="32"/>
        <end position="50"/>
    </location>
</feature>
<evidence type="ECO:0000256" key="1">
    <source>
        <dbReference type="SAM" id="MobiDB-lite"/>
    </source>
</evidence>
<sequence>MPKVQIVGQMLKEPTRDTLTKILNSTGTNRRQMLEEPTRDTLIKNPEFNRYKSSVPKSPASQATKSPGFKASKSPVYQADRSPVSQATKSPAFQAKRLKYNQSDQLKSADRGSNQVTLIK</sequence>
<dbReference type="AlphaFoldDB" id="A0A9Q0MMW1"/>
<feature type="region of interest" description="Disordered" evidence="1">
    <location>
        <begin position="23"/>
        <end position="120"/>
    </location>
</feature>
<feature type="compositionally biased region" description="Polar residues" evidence="1">
    <location>
        <begin position="51"/>
        <end position="65"/>
    </location>
</feature>
<protein>
    <submittedName>
        <fullName evidence="2">Uncharacterized protein</fullName>
    </submittedName>
</protein>
<evidence type="ECO:0000313" key="2">
    <source>
        <dbReference type="EMBL" id="KAJ6634621.1"/>
    </source>
</evidence>
<reference evidence="2" key="1">
    <citation type="submission" date="2022-07" db="EMBL/GenBank/DDBJ databases">
        <authorList>
            <person name="Trinca V."/>
            <person name="Uliana J.V.C."/>
            <person name="Torres T.T."/>
            <person name="Ward R.J."/>
            <person name="Monesi N."/>
        </authorList>
    </citation>
    <scope>NUCLEOTIDE SEQUENCE</scope>
    <source>
        <strain evidence="2">HSMRA1968</strain>
        <tissue evidence="2">Whole embryos</tissue>
    </source>
</reference>
<accession>A0A9Q0MMW1</accession>
<dbReference type="Proteomes" id="UP001151699">
    <property type="component" value="Chromosome C"/>
</dbReference>
<name>A0A9Q0MMW1_9DIPT</name>
<evidence type="ECO:0000313" key="3">
    <source>
        <dbReference type="Proteomes" id="UP001151699"/>
    </source>
</evidence>
<comment type="caution">
    <text evidence="2">The sequence shown here is derived from an EMBL/GenBank/DDBJ whole genome shotgun (WGS) entry which is preliminary data.</text>
</comment>
<organism evidence="2 3">
    <name type="scientific">Pseudolycoriella hygida</name>
    <dbReference type="NCBI Taxonomy" id="35572"/>
    <lineage>
        <taxon>Eukaryota</taxon>
        <taxon>Metazoa</taxon>
        <taxon>Ecdysozoa</taxon>
        <taxon>Arthropoda</taxon>
        <taxon>Hexapoda</taxon>
        <taxon>Insecta</taxon>
        <taxon>Pterygota</taxon>
        <taxon>Neoptera</taxon>
        <taxon>Endopterygota</taxon>
        <taxon>Diptera</taxon>
        <taxon>Nematocera</taxon>
        <taxon>Sciaroidea</taxon>
        <taxon>Sciaridae</taxon>
        <taxon>Pseudolycoriella</taxon>
    </lineage>
</organism>
<dbReference type="EMBL" id="WJQU01000004">
    <property type="protein sequence ID" value="KAJ6634621.1"/>
    <property type="molecule type" value="Genomic_DNA"/>
</dbReference>
<proteinExistence type="predicted"/>
<keyword evidence="3" id="KW-1185">Reference proteome</keyword>